<dbReference type="SMART" id="SM00530">
    <property type="entry name" value="HTH_XRE"/>
    <property type="match status" value="1"/>
</dbReference>
<comment type="caution">
    <text evidence="3">The sequence shown here is derived from an EMBL/GenBank/DDBJ whole genome shotgun (WGS) entry which is preliminary data.</text>
</comment>
<reference evidence="3 4" key="1">
    <citation type="submission" date="2019-05" db="EMBL/GenBank/DDBJ databases">
        <title>Pseudomonas sp. SC006 isolated from lettuce that can produce HBGAs.</title>
        <authorList>
            <person name="Wang D."/>
            <person name="Liao N."/>
            <person name="Liu D."/>
            <person name="Zhang Z."/>
            <person name="Zou S."/>
        </authorList>
    </citation>
    <scope>NUCLEOTIDE SEQUENCE [LARGE SCALE GENOMIC DNA]</scope>
    <source>
        <strain evidence="3 4">SC006</strain>
    </source>
</reference>
<dbReference type="Gene3D" id="1.10.260.40">
    <property type="entry name" value="lambda repressor-like DNA-binding domains"/>
    <property type="match status" value="1"/>
</dbReference>
<evidence type="ECO:0000313" key="4">
    <source>
        <dbReference type="Proteomes" id="UP000309819"/>
    </source>
</evidence>
<dbReference type="Pfam" id="PF01381">
    <property type="entry name" value="HTH_3"/>
    <property type="match status" value="1"/>
</dbReference>
<name>A0A5R8Z807_9PSED</name>
<dbReference type="CDD" id="cd00093">
    <property type="entry name" value="HTH_XRE"/>
    <property type="match status" value="1"/>
</dbReference>
<organism evidence="3 4">
    <name type="scientific">Pseudomonas mosselii</name>
    <dbReference type="NCBI Taxonomy" id="78327"/>
    <lineage>
        <taxon>Bacteria</taxon>
        <taxon>Pseudomonadati</taxon>
        <taxon>Pseudomonadota</taxon>
        <taxon>Gammaproteobacteria</taxon>
        <taxon>Pseudomonadales</taxon>
        <taxon>Pseudomonadaceae</taxon>
        <taxon>Pseudomonas</taxon>
    </lineage>
</organism>
<dbReference type="EMBL" id="VAUO01000004">
    <property type="protein sequence ID" value="TLP61257.1"/>
    <property type="molecule type" value="Genomic_DNA"/>
</dbReference>
<dbReference type="SUPFAM" id="SSF51182">
    <property type="entry name" value="RmlC-like cupins"/>
    <property type="match status" value="1"/>
</dbReference>
<dbReference type="GO" id="GO:0005829">
    <property type="term" value="C:cytosol"/>
    <property type="evidence" value="ECO:0007669"/>
    <property type="project" value="TreeGrafter"/>
</dbReference>
<evidence type="ECO:0000259" key="2">
    <source>
        <dbReference type="PROSITE" id="PS50943"/>
    </source>
</evidence>
<dbReference type="InterPro" id="IPR001387">
    <property type="entry name" value="Cro/C1-type_HTH"/>
</dbReference>
<dbReference type="PANTHER" id="PTHR46797">
    <property type="entry name" value="HTH-TYPE TRANSCRIPTIONAL REGULATOR"/>
    <property type="match status" value="1"/>
</dbReference>
<evidence type="ECO:0000313" key="3">
    <source>
        <dbReference type="EMBL" id="TLP61257.1"/>
    </source>
</evidence>
<dbReference type="Gene3D" id="2.60.120.10">
    <property type="entry name" value="Jelly Rolls"/>
    <property type="match status" value="1"/>
</dbReference>
<dbReference type="InterPro" id="IPR050807">
    <property type="entry name" value="TransReg_Diox_bact_type"/>
</dbReference>
<dbReference type="PROSITE" id="PS50943">
    <property type="entry name" value="HTH_CROC1"/>
    <property type="match status" value="1"/>
</dbReference>
<dbReference type="AlphaFoldDB" id="A0A5R8Z807"/>
<dbReference type="GO" id="GO:0003677">
    <property type="term" value="F:DNA binding"/>
    <property type="evidence" value="ECO:0007669"/>
    <property type="project" value="UniProtKB-KW"/>
</dbReference>
<dbReference type="Proteomes" id="UP000309819">
    <property type="component" value="Unassembled WGS sequence"/>
</dbReference>
<dbReference type="CDD" id="cd02209">
    <property type="entry name" value="cupin_XRE_C"/>
    <property type="match status" value="1"/>
</dbReference>
<dbReference type="InterPro" id="IPR010982">
    <property type="entry name" value="Lambda_DNA-bd_dom_sf"/>
</dbReference>
<feature type="domain" description="HTH cro/C1-type" evidence="2">
    <location>
        <begin position="5"/>
        <end position="59"/>
    </location>
</feature>
<dbReference type="RefSeq" id="WP_138219609.1">
    <property type="nucleotide sequence ID" value="NZ_VAUO01000004.1"/>
</dbReference>
<dbReference type="PANTHER" id="PTHR46797:SF1">
    <property type="entry name" value="METHYLPHOSPHONATE SYNTHASE"/>
    <property type="match status" value="1"/>
</dbReference>
<accession>A0A5R8Z807</accession>
<sequence>MSVQLRILRKKMGMTLEQLAGHTGLTKSYLSKVERGMNSPSIAVALKLAKALNVQAEELFSNEAVPTEGYSLVRRQQRDAPGEPPASTHVPLARHIGQRALLPFMVYPPRTFGHSAFKEHLGEEFIYVHRGCVEVDFGSERLTLEEGDALHFNAQKAHRIRTVSQVQAELLVVVHSAQ</sequence>
<keyword evidence="4" id="KW-1185">Reference proteome</keyword>
<dbReference type="OrthoDB" id="9805356at2"/>
<protein>
    <submittedName>
        <fullName evidence="3">Helix-turn-helix domain-containing protein</fullName>
    </submittedName>
</protein>
<evidence type="ECO:0000256" key="1">
    <source>
        <dbReference type="ARBA" id="ARBA00023125"/>
    </source>
</evidence>
<dbReference type="Pfam" id="PF07883">
    <property type="entry name" value="Cupin_2"/>
    <property type="match status" value="1"/>
</dbReference>
<gene>
    <name evidence="3" type="ORF">FEM01_11780</name>
</gene>
<dbReference type="GO" id="GO:0003700">
    <property type="term" value="F:DNA-binding transcription factor activity"/>
    <property type="evidence" value="ECO:0007669"/>
    <property type="project" value="TreeGrafter"/>
</dbReference>
<dbReference type="InterPro" id="IPR011051">
    <property type="entry name" value="RmlC_Cupin_sf"/>
</dbReference>
<keyword evidence="1" id="KW-0238">DNA-binding</keyword>
<dbReference type="InterPro" id="IPR014710">
    <property type="entry name" value="RmlC-like_jellyroll"/>
</dbReference>
<dbReference type="SUPFAM" id="SSF47413">
    <property type="entry name" value="lambda repressor-like DNA-binding domains"/>
    <property type="match status" value="1"/>
</dbReference>
<dbReference type="InterPro" id="IPR013096">
    <property type="entry name" value="Cupin_2"/>
</dbReference>
<proteinExistence type="predicted"/>